<dbReference type="EMBL" id="JAZHPZ010000002">
    <property type="protein sequence ID" value="MEF2965513.1"/>
    <property type="molecule type" value="Genomic_DNA"/>
</dbReference>
<keyword evidence="3" id="KW-1185">Reference proteome</keyword>
<dbReference type="Proteomes" id="UP001306950">
    <property type="component" value="Unassembled WGS sequence"/>
</dbReference>
<gene>
    <name evidence="2" type="ORF">V3851_06675</name>
</gene>
<evidence type="ECO:0000313" key="3">
    <source>
        <dbReference type="Proteomes" id="UP001306950"/>
    </source>
</evidence>
<feature type="transmembrane region" description="Helical" evidence="1">
    <location>
        <begin position="21"/>
        <end position="42"/>
    </location>
</feature>
<protein>
    <submittedName>
        <fullName evidence="2">Uncharacterized protein</fullName>
    </submittedName>
</protein>
<comment type="caution">
    <text evidence="2">The sequence shown here is derived from an EMBL/GenBank/DDBJ whole genome shotgun (WGS) entry which is preliminary data.</text>
</comment>
<keyword evidence="1" id="KW-1133">Transmembrane helix</keyword>
<keyword evidence="1" id="KW-0812">Transmembrane</keyword>
<reference evidence="2 3" key="1">
    <citation type="submission" date="2024-02" db="EMBL/GenBank/DDBJ databases">
        <title>A nitrogen-fixing paenibacillus bacterium.</title>
        <authorList>
            <person name="Zhang W.L."/>
            <person name="Chen S.F."/>
        </authorList>
    </citation>
    <scope>NUCLEOTIDE SEQUENCE [LARGE SCALE GENOMIC DNA]</scope>
    <source>
        <strain evidence="2 3">M1</strain>
    </source>
</reference>
<name>A0ABU7VP27_9BACL</name>
<dbReference type="RefSeq" id="WP_331845742.1">
    <property type="nucleotide sequence ID" value="NZ_JAZHPZ010000002.1"/>
</dbReference>
<proteinExistence type="predicted"/>
<evidence type="ECO:0000313" key="2">
    <source>
        <dbReference type="EMBL" id="MEF2965513.1"/>
    </source>
</evidence>
<evidence type="ECO:0000256" key="1">
    <source>
        <dbReference type="SAM" id="Phobius"/>
    </source>
</evidence>
<keyword evidence="1" id="KW-0472">Membrane</keyword>
<accession>A0ABU7VP27</accession>
<sequence length="45" mass="4932">MSTKRMPPTLQQKKDEVNKKALVWTGSVVAVLIIAVIAVIVITQI</sequence>
<organism evidence="2 3">
    <name type="scientific">Paenibacillus haidiansis</name>
    <dbReference type="NCBI Taxonomy" id="1574488"/>
    <lineage>
        <taxon>Bacteria</taxon>
        <taxon>Bacillati</taxon>
        <taxon>Bacillota</taxon>
        <taxon>Bacilli</taxon>
        <taxon>Bacillales</taxon>
        <taxon>Paenibacillaceae</taxon>
        <taxon>Paenibacillus</taxon>
    </lineage>
</organism>